<dbReference type="CDD" id="cd00075">
    <property type="entry name" value="HATPase"/>
    <property type="match status" value="1"/>
</dbReference>
<evidence type="ECO:0000256" key="8">
    <source>
        <dbReference type="ARBA" id="ARBA00022692"/>
    </source>
</evidence>
<evidence type="ECO:0000256" key="7">
    <source>
        <dbReference type="ARBA" id="ARBA00022679"/>
    </source>
</evidence>
<comment type="subcellular location">
    <subcellularLocation>
        <location evidence="2">Cell inner membrane</location>
        <topology evidence="2">Multi-pass membrane protein</topology>
    </subcellularLocation>
</comment>
<dbReference type="SMART" id="SM00387">
    <property type="entry name" value="HATPase_c"/>
    <property type="match status" value="1"/>
</dbReference>
<evidence type="ECO:0000256" key="5">
    <source>
        <dbReference type="ARBA" id="ARBA00022519"/>
    </source>
</evidence>
<sequence length="477" mass="52073">MRRFWRTLRPDHLAGQIAILVLASIVLFHLCVMIAVQFVHAERHVRQERSDVASVETASALAWALDLASVADRERLIAAFDDLAHGLRPSLAAEHPPAARAARAEPSPTALRGRLWPGAEVFGIAPDGRRLAIALHKGGYLTLTPVAREGRREGFGDGGPRAPPPEELPPPPLGGPGRPLAPPMIGVWLASAFFFLICAAILTFWTSSAVVAPLVELAHRAEKFPSDSGESEPLVEKGPQEVRDLTRSLNRMQARIYSMIAARSRVLAAISHDLRTIITRMRLRAEFIDDEALRAKMLHDVDLMDSMLYKNLLFLREERYRHTHEIVDLDSVLQTVADQFADLGHDVAYEGDGRRMVIGSLTDLQRVFANLIENAVAHGRHVVISVARGAAEGVQIDVSDDGPGIPDAEKDEVVEPFVRGRPGRNLNEHAGFGLGLSIVRALVEEAGGSLRLLDREPHGLVARVTLRPAEKAEAGAA</sequence>
<keyword evidence="4" id="KW-1003">Cell membrane</keyword>
<keyword evidence="12 16" id="KW-1133">Transmembrane helix</keyword>
<feature type="transmembrane region" description="Helical" evidence="16">
    <location>
        <begin position="185"/>
        <end position="205"/>
    </location>
</feature>
<keyword evidence="7" id="KW-0808">Transferase</keyword>
<evidence type="ECO:0000256" key="2">
    <source>
        <dbReference type="ARBA" id="ARBA00004429"/>
    </source>
</evidence>
<dbReference type="SUPFAM" id="SSF55874">
    <property type="entry name" value="ATPase domain of HSP90 chaperone/DNA topoisomerase II/histidine kinase"/>
    <property type="match status" value="1"/>
</dbReference>
<evidence type="ECO:0000256" key="11">
    <source>
        <dbReference type="ARBA" id="ARBA00022840"/>
    </source>
</evidence>
<keyword evidence="5" id="KW-0997">Cell inner membrane</keyword>
<dbReference type="EC" id="2.7.13.3" evidence="3"/>
<keyword evidence="14 16" id="KW-0472">Membrane</keyword>
<evidence type="ECO:0000256" key="10">
    <source>
        <dbReference type="ARBA" id="ARBA00022777"/>
    </source>
</evidence>
<dbReference type="InterPro" id="IPR036097">
    <property type="entry name" value="HisK_dim/P_sf"/>
</dbReference>
<evidence type="ECO:0000256" key="15">
    <source>
        <dbReference type="SAM" id="MobiDB-lite"/>
    </source>
</evidence>
<keyword evidence="8 16" id="KW-0812">Transmembrane</keyword>
<evidence type="ECO:0000256" key="6">
    <source>
        <dbReference type="ARBA" id="ARBA00022553"/>
    </source>
</evidence>
<evidence type="ECO:0000259" key="18">
    <source>
        <dbReference type="PROSITE" id="PS50885"/>
    </source>
</evidence>
<dbReference type="CDD" id="cd00082">
    <property type="entry name" value="HisKA"/>
    <property type="match status" value="1"/>
</dbReference>
<dbReference type="RefSeq" id="WP_142864478.1">
    <property type="nucleotide sequence ID" value="NZ_VJMF01000101.1"/>
</dbReference>
<proteinExistence type="predicted"/>
<evidence type="ECO:0000256" key="1">
    <source>
        <dbReference type="ARBA" id="ARBA00000085"/>
    </source>
</evidence>
<dbReference type="PANTHER" id="PTHR44936:SF5">
    <property type="entry name" value="SENSOR HISTIDINE KINASE ENVZ"/>
    <property type="match status" value="1"/>
</dbReference>
<evidence type="ECO:0000256" key="14">
    <source>
        <dbReference type="ARBA" id="ARBA00023136"/>
    </source>
</evidence>
<dbReference type="SMART" id="SM00388">
    <property type="entry name" value="HisKA"/>
    <property type="match status" value="1"/>
</dbReference>
<dbReference type="PANTHER" id="PTHR44936">
    <property type="entry name" value="SENSOR PROTEIN CREC"/>
    <property type="match status" value="1"/>
</dbReference>
<dbReference type="InterPro" id="IPR003660">
    <property type="entry name" value="HAMP_dom"/>
</dbReference>
<dbReference type="InterPro" id="IPR004358">
    <property type="entry name" value="Sig_transdc_His_kin-like_C"/>
</dbReference>
<dbReference type="Gene3D" id="3.30.565.10">
    <property type="entry name" value="Histidine kinase-like ATPase, C-terminal domain"/>
    <property type="match status" value="1"/>
</dbReference>
<dbReference type="AlphaFoldDB" id="A0A549SDF3"/>
<dbReference type="Pfam" id="PF02518">
    <property type="entry name" value="HATPase_c"/>
    <property type="match status" value="1"/>
</dbReference>
<feature type="compositionally biased region" description="Pro residues" evidence="15">
    <location>
        <begin position="161"/>
        <end position="177"/>
    </location>
</feature>
<protein>
    <recommendedName>
        <fullName evidence="3">histidine kinase</fullName>
        <ecNumber evidence="3">2.7.13.3</ecNumber>
    </recommendedName>
</protein>
<accession>A0A549SDF3</accession>
<feature type="domain" description="Histidine kinase" evidence="17">
    <location>
        <begin position="269"/>
        <end position="470"/>
    </location>
</feature>
<dbReference type="PROSITE" id="PS50109">
    <property type="entry name" value="HIS_KIN"/>
    <property type="match status" value="1"/>
</dbReference>
<feature type="transmembrane region" description="Helical" evidence="16">
    <location>
        <begin position="13"/>
        <end position="39"/>
    </location>
</feature>
<feature type="domain" description="HAMP" evidence="18">
    <location>
        <begin position="208"/>
        <end position="261"/>
    </location>
</feature>
<keyword evidence="6" id="KW-0597">Phosphoprotein</keyword>
<dbReference type="GO" id="GO:0005524">
    <property type="term" value="F:ATP binding"/>
    <property type="evidence" value="ECO:0007669"/>
    <property type="project" value="UniProtKB-KW"/>
</dbReference>
<evidence type="ECO:0000256" key="4">
    <source>
        <dbReference type="ARBA" id="ARBA00022475"/>
    </source>
</evidence>
<dbReference type="InterPro" id="IPR003594">
    <property type="entry name" value="HATPase_dom"/>
</dbReference>
<dbReference type="PRINTS" id="PR00344">
    <property type="entry name" value="BCTRLSENSOR"/>
</dbReference>
<keyword evidence="10 19" id="KW-0418">Kinase</keyword>
<keyword evidence="9" id="KW-0547">Nucleotide-binding</keyword>
<evidence type="ECO:0000313" key="19">
    <source>
        <dbReference type="EMBL" id="TRL26161.1"/>
    </source>
</evidence>
<keyword evidence="13" id="KW-0902">Two-component regulatory system</keyword>
<dbReference type="PROSITE" id="PS50885">
    <property type="entry name" value="HAMP"/>
    <property type="match status" value="1"/>
</dbReference>
<feature type="region of interest" description="Disordered" evidence="15">
    <location>
        <begin position="150"/>
        <end position="177"/>
    </location>
</feature>
<comment type="caution">
    <text evidence="19">The sequence shown here is derived from an EMBL/GenBank/DDBJ whole genome shotgun (WGS) entry which is preliminary data.</text>
</comment>
<evidence type="ECO:0000256" key="9">
    <source>
        <dbReference type="ARBA" id="ARBA00022741"/>
    </source>
</evidence>
<name>A0A549SDF3_METSR</name>
<dbReference type="InterPro" id="IPR050980">
    <property type="entry name" value="2C_sensor_his_kinase"/>
</dbReference>
<evidence type="ECO:0000313" key="20">
    <source>
        <dbReference type="Proteomes" id="UP000316781"/>
    </source>
</evidence>
<dbReference type="GO" id="GO:0000155">
    <property type="term" value="F:phosphorelay sensor kinase activity"/>
    <property type="evidence" value="ECO:0007669"/>
    <property type="project" value="InterPro"/>
</dbReference>
<evidence type="ECO:0000256" key="12">
    <source>
        <dbReference type="ARBA" id="ARBA00022989"/>
    </source>
</evidence>
<dbReference type="EMBL" id="VJMF01000101">
    <property type="protein sequence ID" value="TRL26161.1"/>
    <property type="molecule type" value="Genomic_DNA"/>
</dbReference>
<dbReference type="Gene3D" id="1.10.287.130">
    <property type="match status" value="1"/>
</dbReference>
<gene>
    <name evidence="19" type="ORF">FM996_19950</name>
</gene>
<dbReference type="InterPro" id="IPR036890">
    <property type="entry name" value="HATPase_C_sf"/>
</dbReference>
<evidence type="ECO:0000256" key="16">
    <source>
        <dbReference type="SAM" id="Phobius"/>
    </source>
</evidence>
<dbReference type="Proteomes" id="UP000316781">
    <property type="component" value="Unassembled WGS sequence"/>
</dbReference>
<dbReference type="InterPro" id="IPR005467">
    <property type="entry name" value="His_kinase_dom"/>
</dbReference>
<dbReference type="SUPFAM" id="SSF47384">
    <property type="entry name" value="Homodimeric domain of signal transducing histidine kinase"/>
    <property type="match status" value="1"/>
</dbReference>
<dbReference type="InterPro" id="IPR003661">
    <property type="entry name" value="HisK_dim/P_dom"/>
</dbReference>
<organism evidence="19 20">
    <name type="scientific">Methylosinus sporium</name>
    <dbReference type="NCBI Taxonomy" id="428"/>
    <lineage>
        <taxon>Bacteria</taxon>
        <taxon>Pseudomonadati</taxon>
        <taxon>Pseudomonadota</taxon>
        <taxon>Alphaproteobacteria</taxon>
        <taxon>Hyphomicrobiales</taxon>
        <taxon>Methylocystaceae</taxon>
        <taxon>Methylosinus</taxon>
    </lineage>
</organism>
<evidence type="ECO:0000259" key="17">
    <source>
        <dbReference type="PROSITE" id="PS50109"/>
    </source>
</evidence>
<reference evidence="19 20" key="1">
    <citation type="submission" date="2019-07" db="EMBL/GenBank/DDBJ databases">
        <title>Ln-dependent methylotrophs.</title>
        <authorList>
            <person name="Tani A."/>
        </authorList>
    </citation>
    <scope>NUCLEOTIDE SEQUENCE [LARGE SCALE GENOMIC DNA]</scope>
    <source>
        <strain evidence="19 20">SM89A</strain>
    </source>
</reference>
<comment type="catalytic activity">
    <reaction evidence="1">
        <text>ATP + protein L-histidine = ADP + protein N-phospho-L-histidine.</text>
        <dbReference type="EC" id="2.7.13.3"/>
    </reaction>
</comment>
<dbReference type="Pfam" id="PF00672">
    <property type="entry name" value="HAMP"/>
    <property type="match status" value="1"/>
</dbReference>
<keyword evidence="11" id="KW-0067">ATP-binding</keyword>
<dbReference type="GO" id="GO:0005886">
    <property type="term" value="C:plasma membrane"/>
    <property type="evidence" value="ECO:0007669"/>
    <property type="project" value="UniProtKB-SubCell"/>
</dbReference>
<evidence type="ECO:0000256" key="13">
    <source>
        <dbReference type="ARBA" id="ARBA00023012"/>
    </source>
</evidence>
<evidence type="ECO:0000256" key="3">
    <source>
        <dbReference type="ARBA" id="ARBA00012438"/>
    </source>
</evidence>